<feature type="domain" description="FAD/NAD(P)-binding" evidence="12">
    <location>
        <begin position="9"/>
        <end position="315"/>
    </location>
</feature>
<evidence type="ECO:0000256" key="1">
    <source>
        <dbReference type="ARBA" id="ARBA00007532"/>
    </source>
</evidence>
<dbReference type="Gene3D" id="3.50.50.60">
    <property type="entry name" value="FAD/NAD(P)-binding domain"/>
    <property type="match status" value="2"/>
</dbReference>
<keyword evidence="14" id="KW-1185">Reference proteome</keyword>
<evidence type="ECO:0000256" key="2">
    <source>
        <dbReference type="ARBA" id="ARBA00022630"/>
    </source>
</evidence>
<comment type="similarity">
    <text evidence="1 10">Belongs to the class-I pyridine nucleotide-disulfide oxidoreductase family.</text>
</comment>
<dbReference type="EMBL" id="JADNYM010000008">
    <property type="protein sequence ID" value="MBG0739380.1"/>
    <property type="molecule type" value="Genomic_DNA"/>
</dbReference>
<feature type="domain" description="Pyridine nucleotide-disulphide oxidoreductase dimerisation" evidence="11">
    <location>
        <begin position="335"/>
        <end position="439"/>
    </location>
</feature>
<dbReference type="Pfam" id="PF07992">
    <property type="entry name" value="Pyr_redox_2"/>
    <property type="match status" value="1"/>
</dbReference>
<protein>
    <submittedName>
        <fullName evidence="13">NAD(P)/FAD-dependent oxidoreductase</fullName>
    </submittedName>
</protein>
<sequence length="478" mass="49697">MTDKQQPVDLLVVGGGTAGIVGAKTAAGFGARTVLVEQARTGGDCLWTGCVPSKTLLSAADHAITMRELTGHRPDFAAVRERIHAAIGTIEPVDSPAALEAAGVGVVNGSLTFLAPGVAEVNGGQIRFRQALVAAGGAPATVDIAGLDPAFVVTSETVWELEALPARLAIVGGGPVACELGQAFARLGSQVTMVVRSRILPKEDPDATNLVRKVLESDGVRVLEHASIENAASTGTGTGTRIRFGNGTAIDTDTVLLAIGRVPRTTCLGLERIGVDLDAGGHIVTDARMRTSNPLIWAAGDVTANPQFTHLAGVHGSVAASNAVLGLKRRVSTTVPRVTYTSPEVAAVGLSMPDGGSAHRVRTVQHTHVDRAVTADNTDGFTRLVVDRRGKILGGTIVGPRAGESLAELTLAVQKGMTTSDIAGTTHPYPTYGDGVWNAAVADARERLASPLIERATAALVWGRRRWLDSAALHRRER</sequence>
<dbReference type="InterPro" id="IPR004099">
    <property type="entry name" value="Pyr_nucl-diS_OxRdtase_dimer"/>
</dbReference>
<feature type="binding site" evidence="8">
    <location>
        <position position="54"/>
    </location>
    <ligand>
        <name>FAD</name>
        <dbReference type="ChEBI" id="CHEBI:57692"/>
    </ligand>
</feature>
<dbReference type="GO" id="GO:0050660">
    <property type="term" value="F:flavin adenine dinucleotide binding"/>
    <property type="evidence" value="ECO:0007669"/>
    <property type="project" value="TreeGrafter"/>
</dbReference>
<keyword evidence="7 10" id="KW-0676">Redox-active center</keyword>
<accession>A0A931CMU6</accession>
<evidence type="ECO:0000256" key="6">
    <source>
        <dbReference type="ARBA" id="ARBA00023157"/>
    </source>
</evidence>
<keyword evidence="8" id="KW-0547">Nucleotide-binding</keyword>
<evidence type="ECO:0000313" key="14">
    <source>
        <dbReference type="Proteomes" id="UP000655366"/>
    </source>
</evidence>
<evidence type="ECO:0000256" key="4">
    <source>
        <dbReference type="ARBA" id="ARBA00022857"/>
    </source>
</evidence>
<dbReference type="AlphaFoldDB" id="A0A931CMU6"/>
<dbReference type="GO" id="GO:0016668">
    <property type="term" value="F:oxidoreductase activity, acting on a sulfur group of donors, NAD(P) as acceptor"/>
    <property type="evidence" value="ECO:0007669"/>
    <property type="project" value="InterPro"/>
</dbReference>
<gene>
    <name evidence="13" type="ORF">IV500_08255</name>
</gene>
<evidence type="ECO:0000256" key="3">
    <source>
        <dbReference type="ARBA" id="ARBA00022827"/>
    </source>
</evidence>
<dbReference type="PANTHER" id="PTHR43014">
    <property type="entry name" value="MERCURIC REDUCTASE"/>
    <property type="match status" value="1"/>
</dbReference>
<proteinExistence type="inferred from homology"/>
<dbReference type="InterPro" id="IPR012999">
    <property type="entry name" value="Pyr_OxRdtase_I_AS"/>
</dbReference>
<dbReference type="InterPro" id="IPR016156">
    <property type="entry name" value="FAD/NAD-linked_Rdtase_dimer_sf"/>
</dbReference>
<dbReference type="PRINTS" id="PR00411">
    <property type="entry name" value="PNDRDTASEI"/>
</dbReference>
<dbReference type="RefSeq" id="WP_196396313.1">
    <property type="nucleotide sequence ID" value="NZ_JADNYM010000008.1"/>
</dbReference>
<dbReference type="PIRSF" id="PIRSF000350">
    <property type="entry name" value="Mercury_reductase_MerA"/>
    <property type="match status" value="1"/>
</dbReference>
<evidence type="ECO:0000256" key="10">
    <source>
        <dbReference type="RuleBase" id="RU003691"/>
    </source>
</evidence>
<dbReference type="SUPFAM" id="SSF55424">
    <property type="entry name" value="FAD/NAD-linked reductases, dimerisation (C-terminal) domain"/>
    <property type="match status" value="1"/>
</dbReference>
<organism evidence="13 14">
    <name type="scientific">Arthrobacter terrae</name>
    <dbReference type="NCBI Taxonomy" id="2935737"/>
    <lineage>
        <taxon>Bacteria</taxon>
        <taxon>Bacillati</taxon>
        <taxon>Actinomycetota</taxon>
        <taxon>Actinomycetes</taxon>
        <taxon>Micrococcales</taxon>
        <taxon>Micrococcaceae</taxon>
        <taxon>Arthrobacter</taxon>
    </lineage>
</organism>
<keyword evidence="4" id="KW-0521">NADP</keyword>
<evidence type="ECO:0000313" key="13">
    <source>
        <dbReference type="EMBL" id="MBG0739380.1"/>
    </source>
</evidence>
<feature type="disulfide bond" description="Redox-active" evidence="9">
    <location>
        <begin position="45"/>
        <end position="50"/>
    </location>
</feature>
<reference evidence="13 14" key="1">
    <citation type="submission" date="2020-11" db="EMBL/GenBank/DDBJ databases">
        <title>Arthrobacter antarcticus sp. nov., isolated from Antarctic Soil.</title>
        <authorList>
            <person name="Li J."/>
        </authorList>
    </citation>
    <scope>NUCLEOTIDE SEQUENCE [LARGE SCALE GENOMIC DNA]</scope>
    <source>
        <strain evidence="13 14">Z1-20</strain>
    </source>
</reference>
<dbReference type="InterPro" id="IPR036188">
    <property type="entry name" value="FAD/NAD-bd_sf"/>
</dbReference>
<dbReference type="Pfam" id="PF02852">
    <property type="entry name" value="Pyr_redox_dim"/>
    <property type="match status" value="1"/>
</dbReference>
<evidence type="ECO:0000256" key="7">
    <source>
        <dbReference type="ARBA" id="ARBA00023284"/>
    </source>
</evidence>
<evidence type="ECO:0000259" key="12">
    <source>
        <dbReference type="Pfam" id="PF07992"/>
    </source>
</evidence>
<keyword evidence="6" id="KW-1015">Disulfide bond</keyword>
<keyword evidence="5 10" id="KW-0560">Oxidoreductase</keyword>
<dbReference type="PANTHER" id="PTHR43014:SF2">
    <property type="entry name" value="MERCURIC REDUCTASE"/>
    <property type="match status" value="1"/>
</dbReference>
<dbReference type="InterPro" id="IPR001100">
    <property type="entry name" value="Pyr_nuc-diS_OxRdtase"/>
</dbReference>
<dbReference type="SUPFAM" id="SSF51905">
    <property type="entry name" value="FAD/NAD(P)-binding domain"/>
    <property type="match status" value="1"/>
</dbReference>
<keyword evidence="2 10" id="KW-0285">Flavoprotein</keyword>
<feature type="binding site" evidence="8">
    <location>
        <begin position="172"/>
        <end position="179"/>
    </location>
    <ligand>
        <name>NAD(+)</name>
        <dbReference type="ChEBI" id="CHEBI:57540"/>
    </ligand>
</feature>
<name>A0A931CMU6_9MICC</name>
<keyword evidence="3 8" id="KW-0274">FAD</keyword>
<dbReference type="PROSITE" id="PS00076">
    <property type="entry name" value="PYRIDINE_REDOX_1"/>
    <property type="match status" value="1"/>
</dbReference>
<feature type="binding site" evidence="8">
    <location>
        <position position="301"/>
    </location>
    <ligand>
        <name>FAD</name>
        <dbReference type="ChEBI" id="CHEBI:57692"/>
    </ligand>
</feature>
<evidence type="ECO:0000259" key="11">
    <source>
        <dbReference type="Pfam" id="PF02852"/>
    </source>
</evidence>
<comment type="cofactor">
    <cofactor evidence="8">
        <name>FAD</name>
        <dbReference type="ChEBI" id="CHEBI:57692"/>
    </cofactor>
    <text evidence="8">Binds 1 FAD per subunit.</text>
</comment>
<evidence type="ECO:0000256" key="5">
    <source>
        <dbReference type="ARBA" id="ARBA00023002"/>
    </source>
</evidence>
<dbReference type="Gene3D" id="3.30.390.30">
    <property type="match status" value="1"/>
</dbReference>
<evidence type="ECO:0000256" key="8">
    <source>
        <dbReference type="PIRSR" id="PIRSR000350-3"/>
    </source>
</evidence>
<dbReference type="InterPro" id="IPR023753">
    <property type="entry name" value="FAD/NAD-binding_dom"/>
</dbReference>
<feature type="binding site" evidence="8">
    <location>
        <position position="260"/>
    </location>
    <ligand>
        <name>NAD(+)</name>
        <dbReference type="ChEBI" id="CHEBI:57540"/>
    </ligand>
</feature>
<evidence type="ECO:0000256" key="9">
    <source>
        <dbReference type="PIRSR" id="PIRSR000350-4"/>
    </source>
</evidence>
<keyword evidence="8" id="KW-0520">NAD</keyword>
<dbReference type="GO" id="GO:0003955">
    <property type="term" value="F:NAD(P)H dehydrogenase (quinone) activity"/>
    <property type="evidence" value="ECO:0007669"/>
    <property type="project" value="TreeGrafter"/>
</dbReference>
<dbReference type="Proteomes" id="UP000655366">
    <property type="component" value="Unassembled WGS sequence"/>
</dbReference>
<comment type="caution">
    <text evidence="13">The sequence shown here is derived from an EMBL/GenBank/DDBJ whole genome shotgun (WGS) entry which is preliminary data.</text>
</comment>
<dbReference type="PRINTS" id="PR00368">
    <property type="entry name" value="FADPNR"/>
</dbReference>
<dbReference type="FunFam" id="3.30.390.30:FF:000001">
    <property type="entry name" value="Dihydrolipoyl dehydrogenase"/>
    <property type="match status" value="1"/>
</dbReference>